<feature type="region of interest" description="Disordered" evidence="4">
    <location>
        <begin position="266"/>
        <end position="289"/>
    </location>
</feature>
<evidence type="ECO:0000256" key="4">
    <source>
        <dbReference type="SAM" id="MobiDB-lite"/>
    </source>
</evidence>
<dbReference type="Gene3D" id="2.40.50.90">
    <property type="match status" value="1"/>
</dbReference>
<evidence type="ECO:0000313" key="6">
    <source>
        <dbReference type="EMBL" id="KAJ4763835.1"/>
    </source>
</evidence>
<organism evidence="6 7">
    <name type="scientific">Rhynchospora pubera</name>
    <dbReference type="NCBI Taxonomy" id="906938"/>
    <lineage>
        <taxon>Eukaryota</taxon>
        <taxon>Viridiplantae</taxon>
        <taxon>Streptophyta</taxon>
        <taxon>Embryophyta</taxon>
        <taxon>Tracheophyta</taxon>
        <taxon>Spermatophyta</taxon>
        <taxon>Magnoliopsida</taxon>
        <taxon>Liliopsida</taxon>
        <taxon>Poales</taxon>
        <taxon>Cyperaceae</taxon>
        <taxon>Cyperoideae</taxon>
        <taxon>Rhynchosporeae</taxon>
        <taxon>Rhynchospora</taxon>
    </lineage>
</organism>
<dbReference type="InterPro" id="IPR016071">
    <property type="entry name" value="Staphylococal_nuclease_OB-fold"/>
</dbReference>
<keyword evidence="1" id="KW-0540">Nuclease</keyword>
<dbReference type="AlphaFoldDB" id="A0AAV8D5B1"/>
<dbReference type="InterPro" id="IPR002071">
    <property type="entry name" value="Thermonucl_AS"/>
</dbReference>
<dbReference type="PROSITE" id="PS01284">
    <property type="entry name" value="TNASE_2"/>
    <property type="match status" value="1"/>
</dbReference>
<proteinExistence type="predicted"/>
<dbReference type="PANTHER" id="PTHR12302">
    <property type="entry name" value="EBNA2 BINDING PROTEIN P100"/>
    <property type="match status" value="1"/>
</dbReference>
<dbReference type="InterPro" id="IPR035437">
    <property type="entry name" value="SNase_OB-fold_sf"/>
</dbReference>
<dbReference type="GO" id="GO:0004519">
    <property type="term" value="F:endonuclease activity"/>
    <property type="evidence" value="ECO:0007669"/>
    <property type="project" value="UniProtKB-KW"/>
</dbReference>
<keyword evidence="3" id="KW-0378">Hydrolase</keyword>
<dbReference type="GO" id="GO:0003676">
    <property type="term" value="F:nucleic acid binding"/>
    <property type="evidence" value="ECO:0007669"/>
    <property type="project" value="InterPro"/>
</dbReference>
<dbReference type="Proteomes" id="UP001140206">
    <property type="component" value="Chromosome 4"/>
</dbReference>
<dbReference type="GO" id="GO:0005737">
    <property type="term" value="C:cytoplasm"/>
    <property type="evidence" value="ECO:0007669"/>
    <property type="project" value="TreeGrafter"/>
</dbReference>
<protein>
    <submittedName>
        <fullName evidence="6">Ca(2+)-dependent nuclease family protein</fullName>
    </submittedName>
</protein>
<evidence type="ECO:0000256" key="1">
    <source>
        <dbReference type="ARBA" id="ARBA00022722"/>
    </source>
</evidence>
<comment type="caution">
    <text evidence="6">The sequence shown here is derived from an EMBL/GenBank/DDBJ whole genome shotgun (WGS) entry which is preliminary data.</text>
</comment>
<dbReference type="Pfam" id="PF00565">
    <property type="entry name" value="SNase"/>
    <property type="match status" value="1"/>
</dbReference>
<keyword evidence="2" id="KW-0255">Endonuclease</keyword>
<dbReference type="EMBL" id="JAMFTS010000004">
    <property type="protein sequence ID" value="KAJ4763835.1"/>
    <property type="molecule type" value="Genomic_DNA"/>
</dbReference>
<name>A0AAV8D5B1_9POAL</name>
<dbReference type="SMART" id="SM00318">
    <property type="entry name" value="SNc"/>
    <property type="match status" value="1"/>
</dbReference>
<keyword evidence="7" id="KW-1185">Reference proteome</keyword>
<evidence type="ECO:0000313" key="7">
    <source>
        <dbReference type="Proteomes" id="UP001140206"/>
    </source>
</evidence>
<dbReference type="GO" id="GO:0016787">
    <property type="term" value="F:hydrolase activity"/>
    <property type="evidence" value="ECO:0007669"/>
    <property type="project" value="UniProtKB-KW"/>
</dbReference>
<gene>
    <name evidence="6" type="ORF">LUZ62_074210</name>
</gene>
<evidence type="ECO:0000259" key="5">
    <source>
        <dbReference type="PROSITE" id="PS50830"/>
    </source>
</evidence>
<evidence type="ECO:0000256" key="3">
    <source>
        <dbReference type="ARBA" id="ARBA00022801"/>
    </source>
</evidence>
<reference evidence="6" key="1">
    <citation type="submission" date="2022-08" db="EMBL/GenBank/DDBJ databases">
        <authorList>
            <person name="Marques A."/>
        </authorList>
    </citation>
    <scope>NUCLEOTIDE SEQUENCE</scope>
    <source>
        <strain evidence="6">RhyPub2mFocal</strain>
        <tissue evidence="6">Leaves</tissue>
    </source>
</reference>
<evidence type="ECO:0000256" key="2">
    <source>
        <dbReference type="ARBA" id="ARBA00022759"/>
    </source>
</evidence>
<dbReference type="PROSITE" id="PS50830">
    <property type="entry name" value="TNASE_3"/>
    <property type="match status" value="1"/>
</dbReference>
<dbReference type="PANTHER" id="PTHR12302:SF3">
    <property type="entry name" value="SERINE_THREONINE-PROTEIN KINASE 31"/>
    <property type="match status" value="1"/>
</dbReference>
<sequence>MTQLVMTKLMPVQLGDMPGPIMLPFAARNPFQTHPKLFPPYWAPLPQILPPTVFSFATTYHTPHLPPRTSINVVQTCTPVQPVDQSFCEIDTLPVNAKLVGYGDGMIIHVDALEPREAVRLPREVYNATVARKHAKVARNFVEADALHDTITRAGYRVIKGPMNEEILAKEYRVRLKGIDAPEMGMSYGEEAKQALRELIGGRILKLLVYGIDPYGRLLADVYADGLFIQEIMLKEGHAWHYEHFDPRPQFAEWQAEARITRKGLWASPKPQPPWDYKREERRKKSCTH</sequence>
<feature type="domain" description="TNase-like" evidence="5">
    <location>
        <begin position="103"/>
        <end position="268"/>
    </location>
</feature>
<dbReference type="SUPFAM" id="SSF50199">
    <property type="entry name" value="Staphylococcal nuclease"/>
    <property type="match status" value="1"/>
</dbReference>
<accession>A0AAV8D5B1</accession>